<dbReference type="EMBL" id="KZ819604">
    <property type="protein sequence ID" value="PWN33717.1"/>
    <property type="molecule type" value="Genomic_DNA"/>
</dbReference>
<evidence type="ECO:0000313" key="2">
    <source>
        <dbReference type="Proteomes" id="UP000245771"/>
    </source>
</evidence>
<reference evidence="1 2" key="1">
    <citation type="journal article" date="2018" name="Mol. Biol. Evol.">
        <title>Broad Genomic Sampling Reveals a Smut Pathogenic Ancestry of the Fungal Clade Ustilaginomycotina.</title>
        <authorList>
            <person name="Kijpornyongpan T."/>
            <person name="Mondo S.J."/>
            <person name="Barry K."/>
            <person name="Sandor L."/>
            <person name="Lee J."/>
            <person name="Lipzen A."/>
            <person name="Pangilinan J."/>
            <person name="LaButti K."/>
            <person name="Hainaut M."/>
            <person name="Henrissat B."/>
            <person name="Grigoriev I.V."/>
            <person name="Spatafora J.W."/>
            <person name="Aime M.C."/>
        </authorList>
    </citation>
    <scope>NUCLEOTIDE SEQUENCE [LARGE SCALE GENOMIC DNA]</scope>
    <source>
        <strain evidence="1 2">MCA 3882</strain>
    </source>
</reference>
<dbReference type="GO" id="GO:0003700">
    <property type="term" value="F:DNA-binding transcription factor activity"/>
    <property type="evidence" value="ECO:0007669"/>
    <property type="project" value="InterPro"/>
</dbReference>
<dbReference type="OrthoDB" id="2529834at2759"/>
<dbReference type="GeneID" id="37024409"/>
<dbReference type="Pfam" id="PF02200">
    <property type="entry name" value="STE"/>
    <property type="match status" value="1"/>
</dbReference>
<protein>
    <submittedName>
        <fullName evidence="1">Uncharacterized protein</fullName>
    </submittedName>
</protein>
<dbReference type="GO" id="GO:0005634">
    <property type="term" value="C:nucleus"/>
    <property type="evidence" value="ECO:0007669"/>
    <property type="project" value="InterPro"/>
</dbReference>
<dbReference type="InParanoid" id="A0A316V7X8"/>
<keyword evidence="2" id="KW-1185">Reference proteome</keyword>
<organism evidence="1 2">
    <name type="scientific">Meira miltonrushii</name>
    <dbReference type="NCBI Taxonomy" id="1280837"/>
    <lineage>
        <taxon>Eukaryota</taxon>
        <taxon>Fungi</taxon>
        <taxon>Dikarya</taxon>
        <taxon>Basidiomycota</taxon>
        <taxon>Ustilaginomycotina</taxon>
        <taxon>Exobasidiomycetes</taxon>
        <taxon>Exobasidiales</taxon>
        <taxon>Brachybasidiaceae</taxon>
        <taxon>Meira</taxon>
    </lineage>
</organism>
<accession>A0A316V7X8</accession>
<name>A0A316V7X8_9BASI</name>
<sequence>MEERQSWMVNGYSFISNLVKPPKLLPWLVIPSSPMTFKVEQLSEKVDQWGLSDRGSTEDENIYRDHQPMPNYSEMLGRFLACPIQPSDQYLSHYLQTMNIGRFSFITLVLPSMQSSAYCPDSSDLDEVKGTRSVTCAIDGEGHWITITVINNILLFRLEKLGFRILCKPTDIKAKVVYSILRNYKQKSKVLKQGSEFLNALTEMGCIVMHRDQAIYPWNSVQHDKLLKKVIELAYQQTKSANSCFLQPVCEPALSLMASKDVSALNRDMGKIIH</sequence>
<gene>
    <name evidence="1" type="ORF">FA14DRAFT_64876</name>
</gene>
<dbReference type="InterPro" id="IPR003120">
    <property type="entry name" value="Ste12"/>
</dbReference>
<dbReference type="Proteomes" id="UP000245771">
    <property type="component" value="Unassembled WGS sequence"/>
</dbReference>
<evidence type="ECO:0000313" key="1">
    <source>
        <dbReference type="EMBL" id="PWN33717.1"/>
    </source>
</evidence>
<proteinExistence type="predicted"/>
<dbReference type="RefSeq" id="XP_025354019.1">
    <property type="nucleotide sequence ID" value="XM_025502628.1"/>
</dbReference>
<dbReference type="AlphaFoldDB" id="A0A316V7X8"/>